<organism evidence="2 3">
    <name type="scientific">Candidatus Cohnella colombiensis</name>
    <dbReference type="NCBI Taxonomy" id="3121368"/>
    <lineage>
        <taxon>Bacteria</taxon>
        <taxon>Bacillati</taxon>
        <taxon>Bacillota</taxon>
        <taxon>Bacilli</taxon>
        <taxon>Bacillales</taxon>
        <taxon>Paenibacillaceae</taxon>
        <taxon>Cohnella</taxon>
    </lineage>
</organism>
<dbReference type="PANTHER" id="PTHR43630:SF2">
    <property type="entry name" value="GLYCOSYLTRANSFERASE"/>
    <property type="match status" value="1"/>
</dbReference>
<reference evidence="2" key="1">
    <citation type="submission" date="2023-03" db="EMBL/GenBank/DDBJ databases">
        <title>Andean soil-derived lignocellulolytic bacterial consortium as a source of novel taxa and putative plastic-active enzymes.</title>
        <authorList>
            <person name="Diaz-Garcia L."/>
            <person name="Chuvochina M."/>
            <person name="Feuerriegel G."/>
            <person name="Bunk B."/>
            <person name="Sproer C."/>
            <person name="Streit W.R."/>
            <person name="Rodriguez L.M."/>
            <person name="Overmann J."/>
            <person name="Jimenez D.J."/>
        </authorList>
    </citation>
    <scope>NUCLEOTIDE SEQUENCE</scope>
    <source>
        <strain evidence="2">MAG 2441</strain>
    </source>
</reference>
<evidence type="ECO:0000313" key="3">
    <source>
        <dbReference type="Proteomes" id="UP001178662"/>
    </source>
</evidence>
<name>A0AA95EVU6_9BACL</name>
<dbReference type="SUPFAM" id="SSF53448">
    <property type="entry name" value="Nucleotide-diphospho-sugar transferases"/>
    <property type="match status" value="1"/>
</dbReference>
<dbReference type="Gene3D" id="1.25.40.10">
    <property type="entry name" value="Tetratricopeptide repeat domain"/>
    <property type="match status" value="2"/>
</dbReference>
<dbReference type="SUPFAM" id="SSF81901">
    <property type="entry name" value="HCP-like"/>
    <property type="match status" value="1"/>
</dbReference>
<dbReference type="SMART" id="SM00028">
    <property type="entry name" value="TPR"/>
    <property type="match status" value="2"/>
</dbReference>
<dbReference type="EMBL" id="CP119317">
    <property type="protein sequence ID" value="WEK53896.1"/>
    <property type="molecule type" value="Genomic_DNA"/>
</dbReference>
<accession>A0AA95EVU6</accession>
<gene>
    <name evidence="2" type="ORF">P0Y55_15215</name>
</gene>
<evidence type="ECO:0000313" key="2">
    <source>
        <dbReference type="EMBL" id="WEK53896.1"/>
    </source>
</evidence>
<dbReference type="Pfam" id="PF00535">
    <property type="entry name" value="Glycos_transf_2"/>
    <property type="match status" value="1"/>
</dbReference>
<dbReference type="InterPro" id="IPR029044">
    <property type="entry name" value="Nucleotide-diphossugar_trans"/>
</dbReference>
<dbReference type="InterPro" id="IPR011990">
    <property type="entry name" value="TPR-like_helical_dom_sf"/>
</dbReference>
<dbReference type="PANTHER" id="PTHR43630">
    <property type="entry name" value="POLY-BETA-1,6-N-ACETYL-D-GLUCOSAMINE SYNTHASE"/>
    <property type="match status" value="1"/>
</dbReference>
<evidence type="ECO:0000259" key="1">
    <source>
        <dbReference type="Pfam" id="PF00535"/>
    </source>
</evidence>
<keyword evidence="3" id="KW-1185">Reference proteome</keyword>
<feature type="domain" description="Glycosyltransferase 2-like" evidence="1">
    <location>
        <begin position="1"/>
        <end position="117"/>
    </location>
</feature>
<dbReference type="CDD" id="cd02511">
    <property type="entry name" value="Beta4Glucosyltransferase"/>
    <property type="match status" value="1"/>
</dbReference>
<proteinExistence type="predicted"/>
<protein>
    <submittedName>
        <fullName evidence="2">Glycosyltransferase family 2 protein</fullName>
    </submittedName>
</protein>
<dbReference type="InterPro" id="IPR001173">
    <property type="entry name" value="Glyco_trans_2-like"/>
</dbReference>
<dbReference type="InterPro" id="IPR019734">
    <property type="entry name" value="TPR_rpt"/>
</dbReference>
<sequence>MIVRNEEAKLQRCLSSVAPYVDEMIIVDTGSTDQTIAIATMFGAKIAHYEWINDFAAARNYALSLSSSRWNIVLDADEYIEQFDVEAINQFMQEHRAVGRIHRISETMEENEHNYTSDYITRLIPVDHRFKGRIHEQVVTDLPRVNVPIVIQHDGYLHLNKSDRNIPILQLEVRANPNDPYYYYQLAKEYKGIGQLSESMALFEQAISRLSHKERYAPNVFVEYMYVLQKMQQYEFLIDMISSPPNCVHGFADFHFACGVICLDVMISNPQKYMSLLPLIEQSYRRCLEIGETEVYDTVRGTGSYAALYNLGNYYEVLGQEAEAIMCYQSAAQQGYQKAKLRILDLTRE</sequence>
<dbReference type="Proteomes" id="UP001178662">
    <property type="component" value="Chromosome"/>
</dbReference>
<dbReference type="AlphaFoldDB" id="A0AA95EVU6"/>
<dbReference type="Gene3D" id="3.90.550.10">
    <property type="entry name" value="Spore Coat Polysaccharide Biosynthesis Protein SpsA, Chain A"/>
    <property type="match status" value="1"/>
</dbReference>